<dbReference type="Gene3D" id="4.10.520.10">
    <property type="entry name" value="IHF-like DNA-binding proteins"/>
    <property type="match status" value="1"/>
</dbReference>
<dbReference type="Proteomes" id="UP001597032">
    <property type="component" value="Unassembled WGS sequence"/>
</dbReference>
<dbReference type="RefSeq" id="WP_372938264.1">
    <property type="nucleotide sequence ID" value="NZ_JBHTIC010000008.1"/>
</dbReference>
<feature type="domain" description="HU" evidence="2">
    <location>
        <begin position="1"/>
        <end position="124"/>
    </location>
</feature>
<reference evidence="4" key="1">
    <citation type="journal article" date="2019" name="Int. J. Syst. Evol. Microbiol.">
        <title>The Global Catalogue of Microorganisms (GCM) 10K type strain sequencing project: providing services to taxonomists for standard genome sequencing and annotation.</title>
        <authorList>
            <consortium name="The Broad Institute Genomics Platform"/>
            <consortium name="The Broad Institute Genome Sequencing Center for Infectious Disease"/>
            <person name="Wu L."/>
            <person name="Ma J."/>
        </authorList>
    </citation>
    <scope>NUCLEOTIDE SEQUENCE [LARGE SCALE GENOMIC DNA]</scope>
    <source>
        <strain evidence="4">CCUG 60022</strain>
    </source>
</reference>
<dbReference type="SUPFAM" id="SSF47729">
    <property type="entry name" value="IHF-like DNA-binding proteins"/>
    <property type="match status" value="1"/>
</dbReference>
<proteinExistence type="predicted"/>
<keyword evidence="1 3" id="KW-0238">DNA-binding</keyword>
<evidence type="ECO:0000259" key="2">
    <source>
        <dbReference type="Pfam" id="PF18291"/>
    </source>
</evidence>
<gene>
    <name evidence="3" type="ORF">ACFQZW_08480</name>
</gene>
<dbReference type="InterPro" id="IPR010992">
    <property type="entry name" value="IHF-like_DNA-bd_dom_sf"/>
</dbReference>
<accession>A0ABW2ZAX2</accession>
<evidence type="ECO:0000313" key="4">
    <source>
        <dbReference type="Proteomes" id="UP001597032"/>
    </source>
</evidence>
<name>A0ABW2ZAX2_9FLAO</name>
<dbReference type="GO" id="GO:0003677">
    <property type="term" value="F:DNA binding"/>
    <property type="evidence" value="ECO:0007669"/>
    <property type="project" value="UniProtKB-KW"/>
</dbReference>
<organism evidence="3 4">
    <name type="scientific">Lutibacter aestuarii</name>
    <dbReference type="NCBI Taxonomy" id="861111"/>
    <lineage>
        <taxon>Bacteria</taxon>
        <taxon>Pseudomonadati</taxon>
        <taxon>Bacteroidota</taxon>
        <taxon>Flavobacteriia</taxon>
        <taxon>Flavobacteriales</taxon>
        <taxon>Flavobacteriaceae</taxon>
        <taxon>Lutibacter</taxon>
    </lineage>
</organism>
<evidence type="ECO:0000313" key="3">
    <source>
        <dbReference type="EMBL" id="MFD0762115.1"/>
    </source>
</evidence>
<comment type="caution">
    <text evidence="3">The sequence shown here is derived from an EMBL/GenBank/DDBJ whole genome shotgun (WGS) entry which is preliminary data.</text>
</comment>
<dbReference type="Pfam" id="PF18291">
    <property type="entry name" value="HU-HIG"/>
    <property type="match status" value="1"/>
</dbReference>
<protein>
    <submittedName>
        <fullName evidence="3">HU family DNA-binding protein</fullName>
    </submittedName>
</protein>
<evidence type="ECO:0000256" key="1">
    <source>
        <dbReference type="ARBA" id="ARBA00023125"/>
    </source>
</evidence>
<dbReference type="NCBIfam" id="TIGR01201">
    <property type="entry name" value="HU_rel"/>
    <property type="match status" value="1"/>
</dbReference>
<dbReference type="EMBL" id="JBHTIC010000008">
    <property type="protein sequence ID" value="MFD0762115.1"/>
    <property type="molecule type" value="Genomic_DNA"/>
</dbReference>
<dbReference type="InterPro" id="IPR005902">
    <property type="entry name" value="HU_DNA-bd_put"/>
</dbReference>
<dbReference type="InterPro" id="IPR041607">
    <property type="entry name" value="HU-HIG"/>
</dbReference>
<keyword evidence="4" id="KW-1185">Reference proteome</keyword>
<sequence length="131" mass="14800">MSIKFKAVQVVNPQDITAPRRFYARVTDASITDLNELAELVAFNSSMSKTDCYAVLMGLETFVIRELERGRNVRLGELGTYKIGIQSEGRDTEEEVDSFAIKKAKINFRPGPGLRKMLKHLEYKKAQNQSA</sequence>